<dbReference type="GO" id="GO:0008176">
    <property type="term" value="F:tRNA (guanine(46)-N7)-methyltransferase activity"/>
    <property type="evidence" value="ECO:0007669"/>
    <property type="project" value="UniProtKB-UniRule"/>
</dbReference>
<comment type="pathway">
    <text evidence="7">tRNA modification; N(7)-methylguanine-tRNA biosynthesis.</text>
</comment>
<evidence type="ECO:0000313" key="9">
    <source>
        <dbReference type="Proteomes" id="UP000242592"/>
    </source>
</evidence>
<dbReference type="UniPathway" id="UPA00989"/>
<evidence type="ECO:0000256" key="6">
    <source>
        <dbReference type="ARBA" id="ARBA00022694"/>
    </source>
</evidence>
<dbReference type="EMBL" id="FQXN01000003">
    <property type="protein sequence ID" value="SHH40566.1"/>
    <property type="molecule type" value="Genomic_DNA"/>
</dbReference>
<feature type="binding site" evidence="7">
    <location>
        <position position="145"/>
    </location>
    <ligand>
        <name>substrate</name>
    </ligand>
</feature>
<feature type="binding site" evidence="7">
    <location>
        <begin position="178"/>
        <end position="181"/>
    </location>
    <ligand>
        <name>substrate</name>
    </ligand>
</feature>
<dbReference type="GO" id="GO:0043527">
    <property type="term" value="C:tRNA methyltransferase complex"/>
    <property type="evidence" value="ECO:0007669"/>
    <property type="project" value="TreeGrafter"/>
</dbReference>
<dbReference type="InterPro" id="IPR003358">
    <property type="entry name" value="tRNA_(Gua-N-7)_MeTrfase_Trmb"/>
</dbReference>
<evidence type="ECO:0000256" key="5">
    <source>
        <dbReference type="ARBA" id="ARBA00022691"/>
    </source>
</evidence>
<dbReference type="SUPFAM" id="SSF53335">
    <property type="entry name" value="S-adenosyl-L-methionine-dependent methyltransferases"/>
    <property type="match status" value="1"/>
</dbReference>
<dbReference type="Proteomes" id="UP000242592">
    <property type="component" value="Unassembled WGS sequence"/>
</dbReference>
<keyword evidence="4 7" id="KW-0808">Transferase</keyword>
<keyword evidence="6 7" id="KW-0819">tRNA processing</keyword>
<dbReference type="PANTHER" id="PTHR23417:SF14">
    <property type="entry name" value="PENTACOTRIPEPTIDE-REPEAT REGION OF PRORP DOMAIN-CONTAINING PROTEIN"/>
    <property type="match status" value="1"/>
</dbReference>
<feature type="binding site" evidence="7">
    <location>
        <position position="113"/>
    </location>
    <ligand>
        <name>substrate</name>
    </ligand>
</feature>
<sequence length="309" mass="36696">MVIFPEYELKPQQFHYFPIDWSKIFENSNPIHVEIGFGNGEYAAYYCKQYPEINYIGFELSITSMIKAQKKLKKDNIKNAKLILVDGKFALREFFDEETIEKVIMNFPVPWYKNSQSHRRIILKEFFEILSVVLKNGGCFELVSDQEWYVKEAKENAQSTGYFEVFQIEKNPPREFYTRYEKKWIKFGRDIFKLRIKKIKSGRIERLIGGVQEMPHAKGKIDITKINSLKEAVFKESDKIFIVKGIYKDINSESYVIKIISTDKDFVQHYFLCLYRKDNEWILKLDSESNPYRTPAVKWSVKKIMEVLS</sequence>
<dbReference type="OrthoDB" id="9802090at2"/>
<accession>A0A1M5SQ05</accession>
<reference evidence="9" key="1">
    <citation type="submission" date="2016-11" db="EMBL/GenBank/DDBJ databases">
        <authorList>
            <person name="Varghese N."/>
            <person name="Submissions S."/>
        </authorList>
    </citation>
    <scope>NUCLEOTIDE SEQUENCE [LARGE SCALE GENOMIC DNA]</scope>
    <source>
        <strain evidence="9">DSM 15807</strain>
    </source>
</reference>
<comment type="caution">
    <text evidence="7">Lacks conserved residue(s) required for the propagation of feature annotation.</text>
</comment>
<keyword evidence="9" id="KW-1185">Reference proteome</keyword>
<dbReference type="EC" id="2.1.1.33" evidence="7"/>
<keyword evidence="3 7" id="KW-0489">Methyltransferase</keyword>
<organism evidence="8 9">
    <name type="scientific">Thermosipho atlanticus DSM 15807</name>
    <dbReference type="NCBI Taxonomy" id="1123380"/>
    <lineage>
        <taxon>Bacteria</taxon>
        <taxon>Thermotogati</taxon>
        <taxon>Thermotogota</taxon>
        <taxon>Thermotogae</taxon>
        <taxon>Thermotogales</taxon>
        <taxon>Fervidobacteriaceae</taxon>
        <taxon>Thermosipho</taxon>
    </lineage>
</organism>
<dbReference type="Gene3D" id="3.40.50.150">
    <property type="entry name" value="Vaccinia Virus protein VP39"/>
    <property type="match status" value="1"/>
</dbReference>
<name>A0A1M5SQ05_9BACT</name>
<dbReference type="HAMAP" id="MF_01057">
    <property type="entry name" value="tRNA_methyltr_TrmB"/>
    <property type="match status" value="1"/>
</dbReference>
<evidence type="ECO:0000313" key="8">
    <source>
        <dbReference type="EMBL" id="SHH40566.1"/>
    </source>
</evidence>
<gene>
    <name evidence="7" type="primary">trmB</name>
    <name evidence="8" type="ORF">SAMN02745199_1004</name>
</gene>
<dbReference type="PANTHER" id="PTHR23417">
    <property type="entry name" value="3-DEOXY-D-MANNO-OCTULOSONIC-ACID TRANSFERASE/TRNA GUANINE-N 7 - -METHYLTRANSFERASE"/>
    <property type="match status" value="1"/>
</dbReference>
<comment type="similarity">
    <text evidence="7">Belongs to the class I-like SAM-binding methyltransferase superfamily. TrmB family.</text>
</comment>
<keyword evidence="5 7" id="KW-0949">S-adenosyl-L-methionine</keyword>
<dbReference type="STRING" id="1123380.SAMN02745199_1004"/>
<comment type="function">
    <text evidence="2 7">Catalyzes the formation of N(7)-methylguanine at position 46 (m7G46) in tRNA.</text>
</comment>
<feature type="binding site" evidence="7">
    <location>
        <position position="34"/>
    </location>
    <ligand>
        <name>S-adenosyl-L-methionine</name>
        <dbReference type="ChEBI" id="CHEBI:59789"/>
    </ligand>
</feature>
<dbReference type="AlphaFoldDB" id="A0A1M5SQ05"/>
<dbReference type="RefSeq" id="WP_073072885.1">
    <property type="nucleotide sequence ID" value="NZ_FQXN01000003.1"/>
</dbReference>
<feature type="binding site" evidence="7">
    <location>
        <position position="86"/>
    </location>
    <ligand>
        <name>S-adenosyl-L-methionine</name>
        <dbReference type="ChEBI" id="CHEBI:59789"/>
    </ligand>
</feature>
<dbReference type="Pfam" id="PF02390">
    <property type="entry name" value="Methyltransf_4"/>
    <property type="match status" value="1"/>
</dbReference>
<dbReference type="NCBIfam" id="TIGR00091">
    <property type="entry name" value="tRNA (guanosine(46)-N7)-methyltransferase TrmB"/>
    <property type="match status" value="1"/>
</dbReference>
<evidence type="ECO:0000256" key="2">
    <source>
        <dbReference type="ARBA" id="ARBA00003015"/>
    </source>
</evidence>
<feature type="binding site" evidence="7">
    <location>
        <position position="59"/>
    </location>
    <ligand>
        <name>S-adenosyl-L-methionine</name>
        <dbReference type="ChEBI" id="CHEBI:59789"/>
    </ligand>
</feature>
<evidence type="ECO:0000256" key="3">
    <source>
        <dbReference type="ARBA" id="ARBA00022603"/>
    </source>
</evidence>
<dbReference type="InterPro" id="IPR055361">
    <property type="entry name" value="tRNA_methyltr_TrmB_bact"/>
</dbReference>
<evidence type="ECO:0000256" key="1">
    <source>
        <dbReference type="ARBA" id="ARBA00000142"/>
    </source>
</evidence>
<dbReference type="InterPro" id="IPR029063">
    <property type="entry name" value="SAM-dependent_MTases_sf"/>
</dbReference>
<comment type="catalytic activity">
    <reaction evidence="1 7">
        <text>guanosine(46) in tRNA + S-adenosyl-L-methionine = N(7)-methylguanosine(46) in tRNA + S-adenosyl-L-homocysteine</text>
        <dbReference type="Rhea" id="RHEA:42708"/>
        <dbReference type="Rhea" id="RHEA-COMP:10188"/>
        <dbReference type="Rhea" id="RHEA-COMP:10189"/>
        <dbReference type="ChEBI" id="CHEBI:57856"/>
        <dbReference type="ChEBI" id="CHEBI:59789"/>
        <dbReference type="ChEBI" id="CHEBI:74269"/>
        <dbReference type="ChEBI" id="CHEBI:74480"/>
        <dbReference type="EC" id="2.1.1.33"/>
    </reaction>
</comment>
<protein>
    <recommendedName>
        <fullName evidence="7">tRNA (guanine-N(7)-)-methyltransferase</fullName>
        <ecNumber evidence="7">2.1.1.33</ecNumber>
    </recommendedName>
    <alternativeName>
        <fullName evidence="7">tRNA (guanine(46)-N(7))-methyltransferase</fullName>
    </alternativeName>
    <alternativeName>
        <fullName evidence="7">tRNA(m7G46)-methyltransferase</fullName>
    </alternativeName>
</protein>
<proteinExistence type="inferred from homology"/>
<dbReference type="PROSITE" id="PS51625">
    <property type="entry name" value="SAM_MT_TRMB"/>
    <property type="match status" value="1"/>
</dbReference>
<evidence type="ECO:0000256" key="7">
    <source>
        <dbReference type="HAMAP-Rule" id="MF_01057"/>
    </source>
</evidence>
<evidence type="ECO:0000256" key="4">
    <source>
        <dbReference type="ARBA" id="ARBA00022679"/>
    </source>
</evidence>